<dbReference type="SUPFAM" id="SSF53098">
    <property type="entry name" value="Ribonuclease H-like"/>
    <property type="match status" value="1"/>
</dbReference>
<gene>
    <name evidence="1" type="ORF">Fcan01_27748</name>
</gene>
<dbReference type="InterPro" id="IPR012337">
    <property type="entry name" value="RNaseH-like_sf"/>
</dbReference>
<accession>A0A226CY24</accession>
<comment type="caution">
    <text evidence="1">The sequence shown here is derived from an EMBL/GenBank/DDBJ whole genome shotgun (WGS) entry which is preliminary data.</text>
</comment>
<dbReference type="AlphaFoldDB" id="A0A226CY24"/>
<protein>
    <recommendedName>
        <fullName evidence="3">Zinc finger MYM-type protein 1</fullName>
    </recommendedName>
</protein>
<name>A0A226CY24_FOLCA</name>
<evidence type="ECO:0000313" key="2">
    <source>
        <dbReference type="Proteomes" id="UP000198287"/>
    </source>
</evidence>
<sequence length="351" mass="40292">MAVDHVQSGTAISRWPQRMKNLHAIDANIGHIHHSEKGLKLIMTSIATKEKAKLFLEVNKGNPLSIMMDTYQDVKGRHLLGVIFMMLYGGVPSIKFYRLIELESDLKSQAMFDALILEMEKDGVHVAVQTNLIGLAADGASVNFGKYESVYTKLMTWTGRSLEKIWCFGHRINLVVKALIETQDPDTILEIVEIRRVMKSLSRLAKLFGPKTIWRAILRKQAENDKIRPHNLKKITTTRWANDKRVALVSVQHMYPSIIKTLRARAESASITTEQKNEVQDLVDIMTDKNYVSTLAFMIDFYEVLDRYSKWVQKDSSTRLNVALFRQRFMAGMRRLFVGPLHHLSPWRVPK</sequence>
<proteinExistence type="predicted"/>
<evidence type="ECO:0008006" key="3">
    <source>
        <dbReference type="Google" id="ProtNLM"/>
    </source>
</evidence>
<dbReference type="Proteomes" id="UP000198287">
    <property type="component" value="Unassembled WGS sequence"/>
</dbReference>
<keyword evidence="2" id="KW-1185">Reference proteome</keyword>
<dbReference type="PANTHER" id="PTHR46880">
    <property type="entry name" value="RAS-ASSOCIATING DOMAIN-CONTAINING PROTEIN"/>
    <property type="match status" value="1"/>
</dbReference>
<dbReference type="PANTHER" id="PTHR46880:SF5">
    <property type="entry name" value="DUF4371 DOMAIN-CONTAINING PROTEIN"/>
    <property type="match status" value="1"/>
</dbReference>
<reference evidence="1 2" key="1">
    <citation type="submission" date="2015-12" db="EMBL/GenBank/DDBJ databases">
        <title>The genome of Folsomia candida.</title>
        <authorList>
            <person name="Faddeeva A."/>
            <person name="Derks M.F."/>
            <person name="Anvar Y."/>
            <person name="Smit S."/>
            <person name="Van Straalen N."/>
            <person name="Roelofs D."/>
        </authorList>
    </citation>
    <scope>NUCLEOTIDE SEQUENCE [LARGE SCALE GENOMIC DNA]</scope>
    <source>
        <strain evidence="1 2">VU population</strain>
        <tissue evidence="1">Whole body</tissue>
    </source>
</reference>
<organism evidence="1 2">
    <name type="scientific">Folsomia candida</name>
    <name type="common">Springtail</name>
    <dbReference type="NCBI Taxonomy" id="158441"/>
    <lineage>
        <taxon>Eukaryota</taxon>
        <taxon>Metazoa</taxon>
        <taxon>Ecdysozoa</taxon>
        <taxon>Arthropoda</taxon>
        <taxon>Hexapoda</taxon>
        <taxon>Collembola</taxon>
        <taxon>Entomobryomorpha</taxon>
        <taxon>Isotomoidea</taxon>
        <taxon>Isotomidae</taxon>
        <taxon>Proisotominae</taxon>
        <taxon>Folsomia</taxon>
    </lineage>
</organism>
<dbReference type="EMBL" id="LNIX01000056">
    <property type="protein sequence ID" value="OXA37494.1"/>
    <property type="molecule type" value="Genomic_DNA"/>
</dbReference>
<evidence type="ECO:0000313" key="1">
    <source>
        <dbReference type="EMBL" id="OXA37494.1"/>
    </source>
</evidence>